<evidence type="ECO:0000313" key="7">
    <source>
        <dbReference type="EMBL" id="OGC18759.1"/>
    </source>
</evidence>
<dbReference type="Pfam" id="PF01991">
    <property type="entry name" value="vATP-synt_E"/>
    <property type="match status" value="1"/>
</dbReference>
<dbReference type="STRING" id="1802579.A2310_02585"/>
<organism evidence="7 8">
    <name type="scientific">candidate division WOR-1 bacterium RIFOXYB2_FULL_37_13</name>
    <dbReference type="NCBI Taxonomy" id="1802579"/>
    <lineage>
        <taxon>Bacteria</taxon>
        <taxon>Bacillati</taxon>
        <taxon>Saganbacteria</taxon>
    </lineage>
</organism>
<protein>
    <submittedName>
        <fullName evidence="7">Uncharacterized protein</fullName>
    </submittedName>
</protein>
<dbReference type="GO" id="GO:0033178">
    <property type="term" value="C:proton-transporting two-sector ATPase complex, catalytic domain"/>
    <property type="evidence" value="ECO:0007669"/>
    <property type="project" value="InterPro"/>
</dbReference>
<sequence length="107" mass="12121">MSLSDIENKIKQDTKAEADKIIAEAKEQVARIIKEAETKAEKEKNEILSAGEKEAQNLKRALITPAKLAAKKKILEEKRKILEQAFQGKSKETREKKEIEVAKVLFC</sequence>
<accession>A0A1F4SEC3</accession>
<proteinExistence type="inferred from homology"/>
<name>A0A1F4SEC3_UNCSA</name>
<keyword evidence="3" id="KW-0375">Hydrogen ion transport</keyword>
<keyword evidence="4" id="KW-0406">Ion transport</keyword>
<evidence type="ECO:0000256" key="6">
    <source>
        <dbReference type="SAM" id="Coils"/>
    </source>
</evidence>
<evidence type="ECO:0000256" key="5">
    <source>
        <dbReference type="ARBA" id="ARBA00023310"/>
    </source>
</evidence>
<keyword evidence="5" id="KW-0066">ATP synthesis</keyword>
<dbReference type="InterPro" id="IPR028987">
    <property type="entry name" value="ATP_synth_B-like_membr_sf"/>
</dbReference>
<dbReference type="SUPFAM" id="SSF81573">
    <property type="entry name" value="F1F0 ATP synthase subunit B, membrane domain"/>
    <property type="match status" value="1"/>
</dbReference>
<gene>
    <name evidence="7" type="ORF">A2310_02585</name>
</gene>
<keyword evidence="2" id="KW-0813">Transport</keyword>
<comment type="similarity">
    <text evidence="1">Belongs to the V-ATPase E subunit family.</text>
</comment>
<evidence type="ECO:0000256" key="2">
    <source>
        <dbReference type="ARBA" id="ARBA00022448"/>
    </source>
</evidence>
<evidence type="ECO:0000256" key="4">
    <source>
        <dbReference type="ARBA" id="ARBA00023065"/>
    </source>
</evidence>
<dbReference type="GO" id="GO:0006754">
    <property type="term" value="P:ATP biosynthetic process"/>
    <property type="evidence" value="ECO:0007669"/>
    <property type="project" value="UniProtKB-KW"/>
</dbReference>
<evidence type="ECO:0000313" key="8">
    <source>
        <dbReference type="Proteomes" id="UP000178417"/>
    </source>
</evidence>
<dbReference type="AlphaFoldDB" id="A0A1F4SEC3"/>
<evidence type="ECO:0000256" key="1">
    <source>
        <dbReference type="ARBA" id="ARBA00005901"/>
    </source>
</evidence>
<keyword evidence="6" id="KW-0175">Coiled coil</keyword>
<dbReference type="EMBL" id="MEUB01000068">
    <property type="protein sequence ID" value="OGC18759.1"/>
    <property type="molecule type" value="Genomic_DNA"/>
</dbReference>
<evidence type="ECO:0000256" key="3">
    <source>
        <dbReference type="ARBA" id="ARBA00022781"/>
    </source>
</evidence>
<feature type="coiled-coil region" evidence="6">
    <location>
        <begin position="15"/>
        <end position="92"/>
    </location>
</feature>
<dbReference type="InterPro" id="IPR002842">
    <property type="entry name" value="ATPase_V1_Esu"/>
</dbReference>
<reference evidence="7 8" key="1">
    <citation type="journal article" date="2016" name="Nat. Commun.">
        <title>Thousands of microbial genomes shed light on interconnected biogeochemical processes in an aquifer system.</title>
        <authorList>
            <person name="Anantharaman K."/>
            <person name="Brown C.T."/>
            <person name="Hug L.A."/>
            <person name="Sharon I."/>
            <person name="Castelle C.J."/>
            <person name="Probst A.J."/>
            <person name="Thomas B.C."/>
            <person name="Singh A."/>
            <person name="Wilkins M.J."/>
            <person name="Karaoz U."/>
            <person name="Brodie E.L."/>
            <person name="Williams K.H."/>
            <person name="Hubbard S.S."/>
            <person name="Banfield J.F."/>
        </authorList>
    </citation>
    <scope>NUCLEOTIDE SEQUENCE [LARGE SCALE GENOMIC DNA]</scope>
</reference>
<dbReference type="Proteomes" id="UP000178417">
    <property type="component" value="Unassembled WGS sequence"/>
</dbReference>
<dbReference type="GO" id="GO:0046961">
    <property type="term" value="F:proton-transporting ATPase activity, rotational mechanism"/>
    <property type="evidence" value="ECO:0007669"/>
    <property type="project" value="InterPro"/>
</dbReference>
<dbReference type="Gene3D" id="1.20.5.620">
    <property type="entry name" value="F1F0 ATP synthase subunit B, membrane domain"/>
    <property type="match status" value="1"/>
</dbReference>
<comment type="caution">
    <text evidence="7">The sequence shown here is derived from an EMBL/GenBank/DDBJ whole genome shotgun (WGS) entry which is preliminary data.</text>
</comment>